<evidence type="ECO:0000313" key="1">
    <source>
        <dbReference type="EMBL" id="KYM85041.1"/>
    </source>
</evidence>
<protein>
    <submittedName>
        <fullName evidence="1">Uncharacterized protein</fullName>
    </submittedName>
</protein>
<proteinExistence type="predicted"/>
<sequence>MRYVPVYLWKCCVRCRMTKLIMGRVAQFCVTPMGNVNTRVILCKSNLITAHPDDTHTIRGTYVSYVGIVSNLKFPYDLVTGISDSPRGPQSGRRVEIIFCLAQFLAKAA</sequence>
<dbReference type="Proteomes" id="UP000078540">
    <property type="component" value="Unassembled WGS sequence"/>
</dbReference>
<organism evidence="1 2">
    <name type="scientific">Atta colombica</name>
    <dbReference type="NCBI Taxonomy" id="520822"/>
    <lineage>
        <taxon>Eukaryota</taxon>
        <taxon>Metazoa</taxon>
        <taxon>Ecdysozoa</taxon>
        <taxon>Arthropoda</taxon>
        <taxon>Hexapoda</taxon>
        <taxon>Insecta</taxon>
        <taxon>Pterygota</taxon>
        <taxon>Neoptera</taxon>
        <taxon>Endopterygota</taxon>
        <taxon>Hymenoptera</taxon>
        <taxon>Apocrita</taxon>
        <taxon>Aculeata</taxon>
        <taxon>Formicoidea</taxon>
        <taxon>Formicidae</taxon>
        <taxon>Myrmicinae</taxon>
        <taxon>Atta</taxon>
    </lineage>
</organism>
<dbReference type="EMBL" id="KQ976455">
    <property type="protein sequence ID" value="KYM85041.1"/>
    <property type="molecule type" value="Genomic_DNA"/>
</dbReference>
<reference evidence="1 2" key="1">
    <citation type="submission" date="2015-09" db="EMBL/GenBank/DDBJ databases">
        <title>Atta colombica WGS genome.</title>
        <authorList>
            <person name="Nygaard S."/>
            <person name="Hu H."/>
            <person name="Boomsma J."/>
            <person name="Zhang G."/>
        </authorList>
    </citation>
    <scope>NUCLEOTIDE SEQUENCE [LARGE SCALE GENOMIC DNA]</scope>
    <source>
        <strain evidence="1">Treedump-2</strain>
        <tissue evidence="1">Whole body</tissue>
    </source>
</reference>
<name>A0A195BIX1_9HYME</name>
<keyword evidence="2" id="KW-1185">Reference proteome</keyword>
<accession>A0A195BIX1</accession>
<dbReference type="AlphaFoldDB" id="A0A195BIX1"/>
<gene>
    <name evidence="1" type="ORF">ALC53_04829</name>
</gene>
<evidence type="ECO:0000313" key="2">
    <source>
        <dbReference type="Proteomes" id="UP000078540"/>
    </source>
</evidence>